<dbReference type="Pfam" id="PF00437">
    <property type="entry name" value="T2SSE"/>
    <property type="match status" value="1"/>
</dbReference>
<evidence type="ECO:0000313" key="6">
    <source>
        <dbReference type="EMBL" id="CAE06537.1"/>
    </source>
</evidence>
<dbReference type="AlphaFoldDB" id="Q7UA78"/>
<dbReference type="KEGG" id="syw:SYNW0022"/>
<dbReference type="GO" id="GO:0005524">
    <property type="term" value="F:ATP binding"/>
    <property type="evidence" value="ECO:0007669"/>
    <property type="project" value="UniProtKB-KW"/>
</dbReference>
<comment type="similarity">
    <text evidence="1">Belongs to the GSP E family.</text>
</comment>
<dbReference type="PANTHER" id="PTHR30258">
    <property type="entry name" value="TYPE II SECRETION SYSTEM PROTEIN GSPE-RELATED"/>
    <property type="match status" value="1"/>
</dbReference>
<dbReference type="Gene3D" id="3.40.50.300">
    <property type="entry name" value="P-loop containing nucleotide triphosphate hydrolases"/>
    <property type="match status" value="1"/>
</dbReference>
<organism evidence="6 7">
    <name type="scientific">Parasynechococcus marenigrum (strain WH8102)</name>
    <dbReference type="NCBI Taxonomy" id="84588"/>
    <lineage>
        <taxon>Bacteria</taxon>
        <taxon>Bacillati</taxon>
        <taxon>Cyanobacteriota</taxon>
        <taxon>Cyanophyceae</taxon>
        <taxon>Synechococcales</taxon>
        <taxon>Prochlorococcaceae</taxon>
        <taxon>Parasynechococcus</taxon>
        <taxon>Parasynechococcus marenigrum</taxon>
    </lineage>
</organism>
<dbReference type="CDD" id="cd01129">
    <property type="entry name" value="PulE-GspE-like"/>
    <property type="match status" value="1"/>
</dbReference>
<evidence type="ECO:0000259" key="5">
    <source>
        <dbReference type="Pfam" id="PF00437"/>
    </source>
</evidence>
<evidence type="ECO:0000256" key="2">
    <source>
        <dbReference type="ARBA" id="ARBA00022741"/>
    </source>
</evidence>
<keyword evidence="7" id="KW-1185">Reference proteome</keyword>
<evidence type="ECO:0000256" key="4">
    <source>
        <dbReference type="SAM" id="MobiDB-lite"/>
    </source>
</evidence>
<gene>
    <name evidence="6" type="primary">gspE1:pilB1</name>
    <name evidence="6" type="ordered locus">SYNW0022</name>
</gene>
<dbReference type="Gene3D" id="3.30.450.90">
    <property type="match status" value="1"/>
</dbReference>
<protein>
    <submittedName>
        <fullName evidence="6">General secretion pathway protein E</fullName>
    </submittedName>
</protein>
<dbReference type="eggNOG" id="COG2804">
    <property type="taxonomic scope" value="Bacteria"/>
</dbReference>
<dbReference type="RefSeq" id="WP_011126900.1">
    <property type="nucleotide sequence ID" value="NC_005070.1"/>
</dbReference>
<dbReference type="InterPro" id="IPR027417">
    <property type="entry name" value="P-loop_NTPase"/>
</dbReference>
<accession>Q7UA78</accession>
<dbReference type="SUPFAM" id="SSF52540">
    <property type="entry name" value="P-loop containing nucleoside triphosphate hydrolases"/>
    <property type="match status" value="1"/>
</dbReference>
<feature type="domain" description="Bacterial type II secretion system protein E" evidence="5">
    <location>
        <begin position="188"/>
        <end position="578"/>
    </location>
</feature>
<dbReference type="STRING" id="84588.SYNW0022"/>
<keyword evidence="3" id="KW-0067">ATP-binding</keyword>
<reference evidence="6 7" key="1">
    <citation type="journal article" date="2003" name="Nature">
        <title>The genome of a motile marine Synechococcus.</title>
        <authorList>
            <person name="Palenik B."/>
            <person name="Brahamsha B."/>
            <person name="Larimer F."/>
            <person name="Land M."/>
            <person name="Hauser L."/>
            <person name="Chain P."/>
            <person name="Lamerdin J."/>
            <person name="Regala W."/>
            <person name="Allen E.A."/>
            <person name="McCarren J."/>
            <person name="Paulsen I."/>
            <person name="Dufresne A."/>
            <person name="Partensky F."/>
            <person name="Webb E."/>
            <person name="Waterbury J."/>
        </authorList>
    </citation>
    <scope>NUCLEOTIDE SEQUENCE [LARGE SCALE GENOMIC DNA]</scope>
    <source>
        <strain evidence="6 7">WH8102</strain>
    </source>
</reference>
<dbReference type="Proteomes" id="UP000001422">
    <property type="component" value="Chromosome"/>
</dbReference>
<name>Q7UA78_PARMW</name>
<feature type="compositionally biased region" description="Polar residues" evidence="4">
    <location>
        <begin position="110"/>
        <end position="120"/>
    </location>
</feature>
<dbReference type="GO" id="GO:0005886">
    <property type="term" value="C:plasma membrane"/>
    <property type="evidence" value="ECO:0007669"/>
    <property type="project" value="TreeGrafter"/>
</dbReference>
<evidence type="ECO:0000313" key="7">
    <source>
        <dbReference type="Proteomes" id="UP000001422"/>
    </source>
</evidence>
<dbReference type="HOGENOM" id="CLU_013446_10_3_3"/>
<evidence type="ECO:0000256" key="3">
    <source>
        <dbReference type="ARBA" id="ARBA00022840"/>
    </source>
</evidence>
<dbReference type="GO" id="GO:0016887">
    <property type="term" value="F:ATP hydrolysis activity"/>
    <property type="evidence" value="ECO:0007669"/>
    <property type="project" value="TreeGrafter"/>
</dbReference>
<dbReference type="InterPro" id="IPR001482">
    <property type="entry name" value="T2SS/T4SS_dom"/>
</dbReference>
<feature type="region of interest" description="Disordered" evidence="4">
    <location>
        <begin position="110"/>
        <end position="150"/>
    </location>
</feature>
<dbReference type="PANTHER" id="PTHR30258:SF2">
    <property type="entry name" value="COMG OPERON PROTEIN 1"/>
    <property type="match status" value="1"/>
</dbReference>
<feature type="compositionally biased region" description="Polar residues" evidence="4">
    <location>
        <begin position="130"/>
        <end position="146"/>
    </location>
</feature>
<dbReference type="EMBL" id="BX569689">
    <property type="protein sequence ID" value="CAE06537.1"/>
    <property type="molecule type" value="Genomic_DNA"/>
</dbReference>
<evidence type="ECO:0000256" key="1">
    <source>
        <dbReference type="ARBA" id="ARBA00006611"/>
    </source>
</evidence>
<keyword evidence="2" id="KW-0547">Nucleotide-binding</keyword>
<dbReference type="FunFam" id="3.40.50.300:FF:000398">
    <property type="entry name" value="Type IV pilus assembly ATPase PilB"/>
    <property type="match status" value="1"/>
</dbReference>
<proteinExistence type="inferred from homology"/>
<sequence length="623" mass="68232">MTLTQSVPAARSAAQKRLELELLLKQPVPDPEQLQRSLPLLHALHDISPDHWRSLQALPITVNEHQLDIAIPSQWGEAEWQALIDQLPQNERTIRLHPTLHEDLIDALTTESSEQPTPSAADQAPPETPAATTDQKNESNSDNQGSVEEDASSFLEGFSAEGVLEAADDEDAALAADGIDLESSLQYAEASPVVALVDRILLQAMSVGASDIHVEPQQKGLRLRYRQDGVLQQYVEPLPGRLIPAVTSRFKILADLDIAERRQAQDGRIRRRYRERVVDFRVNTLPSRFGEKICLRLLDSSATQLGLDKLISNPITLELVRDLGAKPFGMILVTGPTGSGNSTTLYSLLAERNDPGINISTVEDPIEYTLPGITQCQVNREKGFDFATALRAFMRQDPDVLLVGETRDLETAKTAIEAALTGHLVLSTLHANDAPSTIARLDEMGVEPFMVSAALIGIVSQRLMRRVCTSCREAYRPDERELGRFGLMTGAESAMTFFKAHHHDGTGTPCPKCKGSGYKGRVGVYEVLRMNEDLAAAVSSGASTDVIRQLALESGMVTLLGYSLDLVRQGHTTLEEVGRMILTDSGLESERRAKALSTMTCKGCGAGLQETWLECPYCLTQRN</sequence>